<evidence type="ECO:0000256" key="1">
    <source>
        <dbReference type="SAM" id="MobiDB-lite"/>
    </source>
</evidence>
<reference evidence="2 3" key="1">
    <citation type="submission" date="2019-12" db="EMBL/GenBank/DDBJ databases">
        <title>Whole genome sequencing of endophytic Actinobacterium Micromonospora sp. MPMI6T.</title>
        <authorList>
            <person name="Evv R."/>
            <person name="Podile A.R."/>
        </authorList>
    </citation>
    <scope>NUCLEOTIDE SEQUENCE [LARGE SCALE GENOMIC DNA]</scope>
    <source>
        <strain evidence="2 3">MPMI6</strain>
    </source>
</reference>
<accession>A0ABS3VZ47</accession>
<organism evidence="2 3">
    <name type="scientific">Micromonospora echinofusca</name>
    <dbReference type="NCBI Taxonomy" id="47858"/>
    <lineage>
        <taxon>Bacteria</taxon>
        <taxon>Bacillati</taxon>
        <taxon>Actinomycetota</taxon>
        <taxon>Actinomycetes</taxon>
        <taxon>Micromonosporales</taxon>
        <taxon>Micromonosporaceae</taxon>
        <taxon>Micromonospora</taxon>
    </lineage>
</organism>
<keyword evidence="3" id="KW-1185">Reference proteome</keyword>
<feature type="region of interest" description="Disordered" evidence="1">
    <location>
        <begin position="148"/>
        <end position="184"/>
    </location>
</feature>
<dbReference type="RefSeq" id="WP_208816743.1">
    <property type="nucleotide sequence ID" value="NZ_WVUH01000350.1"/>
</dbReference>
<feature type="compositionally biased region" description="Basic and acidic residues" evidence="1">
    <location>
        <begin position="157"/>
        <end position="172"/>
    </location>
</feature>
<proteinExistence type="predicted"/>
<dbReference type="EMBL" id="WVUH01000350">
    <property type="protein sequence ID" value="MBO4209792.1"/>
    <property type="molecule type" value="Genomic_DNA"/>
</dbReference>
<name>A0ABS3VZ47_MICEH</name>
<dbReference type="Proteomes" id="UP000823521">
    <property type="component" value="Unassembled WGS sequence"/>
</dbReference>
<sequence>MREHPCQRHRPGHHTDACLTGRCGFCGTDLRTAASGECRACLRIVCEACDGGYQPDLGPICRPCAPPRNSTAGTGPGSTGPSEDQELHRLCVLDLALSCGHLATVALTGWYPQVVACCDRLGGTVLRGHYVPYASHVDYVDLHCERHEYRPNGTPRTPDRLIGRRPRTDDPHQPPYPGSQASAGRYPARVGAAWSLDGSACAADLR</sequence>
<evidence type="ECO:0008006" key="4">
    <source>
        <dbReference type="Google" id="ProtNLM"/>
    </source>
</evidence>
<comment type="caution">
    <text evidence="2">The sequence shown here is derived from an EMBL/GenBank/DDBJ whole genome shotgun (WGS) entry which is preliminary data.</text>
</comment>
<evidence type="ECO:0000313" key="2">
    <source>
        <dbReference type="EMBL" id="MBO4209792.1"/>
    </source>
</evidence>
<gene>
    <name evidence="2" type="ORF">GSF22_27935</name>
</gene>
<protein>
    <recommendedName>
        <fullName evidence="4">TNFR-Cys domain-containing protein</fullName>
    </recommendedName>
</protein>
<evidence type="ECO:0000313" key="3">
    <source>
        <dbReference type="Proteomes" id="UP000823521"/>
    </source>
</evidence>